<protein>
    <recommendedName>
        <fullName evidence="4">TonB C-terminal domain-containing protein</fullName>
    </recommendedName>
</protein>
<sequence length="144" mass="15228">MEAQAVVPAAAAPQPAASELPRAAEADSTPPTFDDAPPQLPFPDAALPDGGVQVRVHVSVGSAGQIQEIATAMWPAEAPAAFEKLGRRAVADARFTAAGDAERHHCLQLDFRPEQRSPTWSWRTDGPTRCLTNPDDSAQALPAR</sequence>
<evidence type="ECO:0000256" key="1">
    <source>
        <dbReference type="SAM" id="MobiDB-lite"/>
    </source>
</evidence>
<keyword evidence="3" id="KW-1185">Reference proteome</keyword>
<accession>A0ABU2A1K3</accession>
<organism evidence="2 3">
    <name type="scientific">Roseateles asaccharophilus</name>
    <dbReference type="NCBI Taxonomy" id="582607"/>
    <lineage>
        <taxon>Bacteria</taxon>
        <taxon>Pseudomonadati</taxon>
        <taxon>Pseudomonadota</taxon>
        <taxon>Betaproteobacteria</taxon>
        <taxon>Burkholderiales</taxon>
        <taxon>Sphaerotilaceae</taxon>
        <taxon>Roseateles</taxon>
    </lineage>
</organism>
<dbReference type="Proteomes" id="UP001180825">
    <property type="component" value="Unassembled WGS sequence"/>
</dbReference>
<feature type="region of interest" description="Disordered" evidence="1">
    <location>
        <begin position="1"/>
        <end position="41"/>
    </location>
</feature>
<feature type="region of interest" description="Disordered" evidence="1">
    <location>
        <begin position="114"/>
        <end position="144"/>
    </location>
</feature>
<reference evidence="2 3" key="1">
    <citation type="submission" date="2023-07" db="EMBL/GenBank/DDBJ databases">
        <title>Sorghum-associated microbial communities from plants grown in Nebraska, USA.</title>
        <authorList>
            <person name="Schachtman D."/>
        </authorList>
    </citation>
    <scope>NUCLEOTIDE SEQUENCE [LARGE SCALE GENOMIC DNA]</scope>
    <source>
        <strain evidence="2 3">BE316</strain>
    </source>
</reference>
<dbReference type="RefSeq" id="WP_310323732.1">
    <property type="nucleotide sequence ID" value="NZ_JAVDXV010000001.1"/>
</dbReference>
<evidence type="ECO:0000313" key="2">
    <source>
        <dbReference type="EMBL" id="MDR7331069.1"/>
    </source>
</evidence>
<feature type="compositionally biased region" description="Low complexity" evidence="1">
    <location>
        <begin position="1"/>
        <end position="17"/>
    </location>
</feature>
<evidence type="ECO:0008006" key="4">
    <source>
        <dbReference type="Google" id="ProtNLM"/>
    </source>
</evidence>
<dbReference type="EMBL" id="JAVDXV010000001">
    <property type="protein sequence ID" value="MDR7331069.1"/>
    <property type="molecule type" value="Genomic_DNA"/>
</dbReference>
<comment type="caution">
    <text evidence="2">The sequence shown here is derived from an EMBL/GenBank/DDBJ whole genome shotgun (WGS) entry which is preliminary data.</text>
</comment>
<evidence type="ECO:0000313" key="3">
    <source>
        <dbReference type="Proteomes" id="UP001180825"/>
    </source>
</evidence>
<name>A0ABU2A1K3_9BURK</name>
<gene>
    <name evidence="2" type="ORF">J2X21_000181</name>
</gene>
<proteinExistence type="predicted"/>